<reference evidence="5 6" key="1">
    <citation type="journal article" date="2017" name="Genome Biol.">
        <title>New reference genome sequences of hot pepper reveal the massive evolution of plant disease-resistance genes by retroduplication.</title>
        <authorList>
            <person name="Kim S."/>
            <person name="Park J."/>
            <person name="Yeom S.I."/>
            <person name="Kim Y.M."/>
            <person name="Seo E."/>
            <person name="Kim K.T."/>
            <person name="Kim M.S."/>
            <person name="Lee J.M."/>
            <person name="Cheong K."/>
            <person name="Shin H.S."/>
            <person name="Kim S.B."/>
            <person name="Han K."/>
            <person name="Lee J."/>
            <person name="Park M."/>
            <person name="Lee H.A."/>
            <person name="Lee H.Y."/>
            <person name="Lee Y."/>
            <person name="Oh S."/>
            <person name="Lee J.H."/>
            <person name="Choi E."/>
            <person name="Choi E."/>
            <person name="Lee S.E."/>
            <person name="Jeon J."/>
            <person name="Kim H."/>
            <person name="Choi G."/>
            <person name="Song H."/>
            <person name="Lee J."/>
            <person name="Lee S.C."/>
            <person name="Kwon J.K."/>
            <person name="Lee H.Y."/>
            <person name="Koo N."/>
            <person name="Hong Y."/>
            <person name="Kim R.W."/>
            <person name="Kang W.H."/>
            <person name="Huh J.H."/>
            <person name="Kang B.C."/>
            <person name="Yang T.J."/>
            <person name="Lee Y.H."/>
            <person name="Bennetzen J.L."/>
            <person name="Choi D."/>
        </authorList>
    </citation>
    <scope>NUCLEOTIDE SEQUENCE [LARGE SCALE GENOMIC DNA]</scope>
    <source>
        <strain evidence="6">cv. PBC81</strain>
    </source>
</reference>
<accession>A0A2G2XNB8</accession>
<organism evidence="5 6">
    <name type="scientific">Capsicum baccatum</name>
    <name type="common">Peruvian pepper</name>
    <dbReference type="NCBI Taxonomy" id="33114"/>
    <lineage>
        <taxon>Eukaryota</taxon>
        <taxon>Viridiplantae</taxon>
        <taxon>Streptophyta</taxon>
        <taxon>Embryophyta</taxon>
        <taxon>Tracheophyta</taxon>
        <taxon>Spermatophyta</taxon>
        <taxon>Magnoliopsida</taxon>
        <taxon>eudicotyledons</taxon>
        <taxon>Gunneridae</taxon>
        <taxon>Pentapetalae</taxon>
        <taxon>asterids</taxon>
        <taxon>lamiids</taxon>
        <taxon>Solanales</taxon>
        <taxon>Solanaceae</taxon>
        <taxon>Solanoideae</taxon>
        <taxon>Capsiceae</taxon>
        <taxon>Capsicum</taxon>
    </lineage>
</organism>
<dbReference type="EMBL" id="MLFT02000001">
    <property type="protein sequence ID" value="PHT58985.1"/>
    <property type="molecule type" value="Genomic_DNA"/>
</dbReference>
<keyword evidence="1 5" id="KW-0346">Stress response</keyword>
<dbReference type="PROSITE" id="PS01031">
    <property type="entry name" value="SHSP"/>
    <property type="match status" value="1"/>
</dbReference>
<dbReference type="Pfam" id="PF00011">
    <property type="entry name" value="HSP20"/>
    <property type="match status" value="1"/>
</dbReference>
<dbReference type="PANTHER" id="PTHR46733">
    <property type="entry name" value="26.5 KDA HEAT SHOCK PROTEIN, MITOCHONDRIAL"/>
    <property type="match status" value="1"/>
</dbReference>
<comment type="caution">
    <text evidence="5">The sequence shown here is derived from an EMBL/GenBank/DDBJ whole genome shotgun (WGS) entry which is preliminary data.</text>
</comment>
<proteinExistence type="inferred from homology"/>
<evidence type="ECO:0000256" key="1">
    <source>
        <dbReference type="ARBA" id="ARBA00023016"/>
    </source>
</evidence>
<dbReference type="InterPro" id="IPR002068">
    <property type="entry name" value="A-crystallin/Hsp20_dom"/>
</dbReference>
<evidence type="ECO:0000256" key="3">
    <source>
        <dbReference type="RuleBase" id="RU003616"/>
    </source>
</evidence>
<dbReference type="InterPro" id="IPR008978">
    <property type="entry name" value="HSP20-like_chaperone"/>
</dbReference>
<dbReference type="SUPFAM" id="SSF49764">
    <property type="entry name" value="HSP20-like chaperones"/>
    <property type="match status" value="1"/>
</dbReference>
<evidence type="ECO:0000313" key="5">
    <source>
        <dbReference type="EMBL" id="PHT58985.1"/>
    </source>
</evidence>
<keyword evidence="6" id="KW-1185">Reference proteome</keyword>
<dbReference type="GO" id="GO:0009408">
    <property type="term" value="P:response to heat"/>
    <property type="evidence" value="ECO:0007669"/>
    <property type="project" value="InterPro"/>
</dbReference>
<name>A0A2G2XNB8_CAPBA</name>
<dbReference type="InterPro" id="IPR044587">
    <property type="entry name" value="HSP21-like"/>
</dbReference>
<protein>
    <submittedName>
        <fullName evidence="5">26.5 kDa heat shock protein, mitochondrial</fullName>
    </submittedName>
</protein>
<gene>
    <name evidence="5" type="ORF">CQW23_01348</name>
</gene>
<evidence type="ECO:0000259" key="4">
    <source>
        <dbReference type="PROSITE" id="PS01031"/>
    </source>
</evidence>
<dbReference type="AlphaFoldDB" id="A0A2G2XNB8"/>
<dbReference type="OrthoDB" id="1431247at2759"/>
<reference evidence="6" key="2">
    <citation type="journal article" date="2017" name="J. Anim. Genet.">
        <title>Multiple reference genome sequences of hot pepper reveal the massive evolution of plant disease resistance genes by retroduplication.</title>
        <authorList>
            <person name="Kim S."/>
            <person name="Park J."/>
            <person name="Yeom S.-I."/>
            <person name="Kim Y.-M."/>
            <person name="Seo E."/>
            <person name="Kim K.-T."/>
            <person name="Kim M.-S."/>
            <person name="Lee J.M."/>
            <person name="Cheong K."/>
            <person name="Shin H.-S."/>
            <person name="Kim S.-B."/>
            <person name="Han K."/>
            <person name="Lee J."/>
            <person name="Park M."/>
            <person name="Lee H.-A."/>
            <person name="Lee H.-Y."/>
            <person name="Lee Y."/>
            <person name="Oh S."/>
            <person name="Lee J.H."/>
            <person name="Choi E."/>
            <person name="Choi E."/>
            <person name="Lee S.E."/>
            <person name="Jeon J."/>
            <person name="Kim H."/>
            <person name="Choi G."/>
            <person name="Song H."/>
            <person name="Lee J."/>
            <person name="Lee S.-C."/>
            <person name="Kwon J.-K."/>
            <person name="Lee H.-Y."/>
            <person name="Koo N."/>
            <person name="Hong Y."/>
            <person name="Kim R.W."/>
            <person name="Kang W.-H."/>
            <person name="Huh J.H."/>
            <person name="Kang B.-C."/>
            <person name="Yang T.-J."/>
            <person name="Lee Y.-H."/>
            <person name="Bennetzen J.L."/>
            <person name="Choi D."/>
        </authorList>
    </citation>
    <scope>NUCLEOTIDE SEQUENCE [LARGE SCALE GENOMIC DNA]</scope>
    <source>
        <strain evidence="6">cv. PBC81</strain>
    </source>
</reference>
<dbReference type="Gene3D" id="2.60.40.790">
    <property type="match status" value="1"/>
</dbReference>
<sequence>MALARLALKDLKQKIAFVNPSVSQVKNIEKQRWCSELLKRFSTEAEAADGKGKSKVAVSESGKKSKLFPRRRRRGSLWRHRDPDDFAHVLFENLPSGLGSALLQVRENINRLFENLNMSPSQLMGRYKEEDKSYRIRYDVPGIGKEDVKIMVEDGILTIKGEHKEEKEGSDDDDKSWSSTSYGYYNNSIVLPEDAKADEIKAVMKDGVLTITIPKSERPKKDVKEIQVM</sequence>
<evidence type="ECO:0000256" key="2">
    <source>
        <dbReference type="PROSITE-ProRule" id="PRU00285"/>
    </source>
</evidence>
<dbReference type="CDD" id="cd06464">
    <property type="entry name" value="ACD_sHsps-like"/>
    <property type="match status" value="1"/>
</dbReference>
<dbReference type="PANTHER" id="PTHR46733:SF3">
    <property type="entry name" value="26.5 KDA HEAT SHOCK PROTEIN, MITOCHONDRIAL"/>
    <property type="match status" value="1"/>
</dbReference>
<feature type="domain" description="SHSP" evidence="4">
    <location>
        <begin position="114"/>
        <end position="229"/>
    </location>
</feature>
<comment type="similarity">
    <text evidence="2 3">Belongs to the small heat shock protein (HSP20) family.</text>
</comment>
<dbReference type="STRING" id="33114.A0A2G2XNB8"/>
<evidence type="ECO:0000313" key="6">
    <source>
        <dbReference type="Proteomes" id="UP000224567"/>
    </source>
</evidence>
<dbReference type="Proteomes" id="UP000224567">
    <property type="component" value="Unassembled WGS sequence"/>
</dbReference>